<dbReference type="Proteomes" id="UP000594892">
    <property type="component" value="Chromosome 2"/>
</dbReference>
<evidence type="ECO:0000313" key="5">
    <source>
        <dbReference type="Proteomes" id="UP001056386"/>
    </source>
</evidence>
<protein>
    <submittedName>
        <fullName evidence="3">DUF4136 domain-containing protein</fullName>
    </submittedName>
    <submittedName>
        <fullName evidence="2">Penicillin-binding protein activator LpoB</fullName>
    </submittedName>
</protein>
<dbReference type="GeneID" id="45695983"/>
<dbReference type="Gene3D" id="3.40.50.10610">
    <property type="entry name" value="ABC-type transport auxiliary lipoprotein component"/>
    <property type="match status" value="1"/>
</dbReference>
<dbReference type="RefSeq" id="WP_015876922.1">
    <property type="nucleotide sequence ID" value="NZ_CP021074.1"/>
</dbReference>
<dbReference type="Proteomes" id="UP001056386">
    <property type="component" value="Chromosome 1"/>
</dbReference>
<organism evidence="2 4">
    <name type="scientific">Burkholderia glumae</name>
    <name type="common">Pseudomonas glumae</name>
    <dbReference type="NCBI Taxonomy" id="337"/>
    <lineage>
        <taxon>Bacteria</taxon>
        <taxon>Pseudomonadati</taxon>
        <taxon>Pseudomonadota</taxon>
        <taxon>Betaproteobacteria</taxon>
        <taxon>Burkholderiales</taxon>
        <taxon>Burkholderiaceae</taxon>
        <taxon>Burkholderia</taxon>
    </lineage>
</organism>
<evidence type="ECO:0000313" key="3">
    <source>
        <dbReference type="EMBL" id="USS45670.1"/>
    </source>
</evidence>
<keyword evidence="5" id="KW-1185">Reference proteome</keyword>
<proteinExistence type="predicted"/>
<evidence type="ECO:0000313" key="2">
    <source>
        <dbReference type="EMBL" id="QPQ92430.1"/>
    </source>
</evidence>
<accession>A0AAP9Y6X2</accession>
<feature type="chain" id="PRO_5043026079" evidence="1">
    <location>
        <begin position="23"/>
        <end position="180"/>
    </location>
</feature>
<keyword evidence="1" id="KW-0732">Signal</keyword>
<sequence length="180" mass="18641">MERGKRARSWCAAALAATLLLAGCGTLKSTAAPALQAHDAVAVGSIANYTETPSAGQSAASIAANVLRADGLADVRLAPDDAGSNALFDTAQRSDGQQKLAWARSRQIRYVLSGSVEEWRYKTGVDGEPVVGLTFELTDVNTGKVVWSATGTRSGWSRSSLAGVATGLIEKVLAPLAPRG</sequence>
<evidence type="ECO:0000313" key="4">
    <source>
        <dbReference type="Proteomes" id="UP000594892"/>
    </source>
</evidence>
<feature type="signal peptide" evidence="1">
    <location>
        <begin position="1"/>
        <end position="22"/>
    </location>
</feature>
<reference evidence="2 4" key="1">
    <citation type="submission" date="2020-12" db="EMBL/GenBank/DDBJ databases">
        <title>FDA dAtabase for Regulatory Grade micrObial Sequences (FDA-ARGOS): Supporting development and validation of Infectious Disease Dx tests.</title>
        <authorList>
            <person name="Minogue T."/>
            <person name="Wolcott M."/>
            <person name="Wasieloski L."/>
            <person name="Aguilar W."/>
            <person name="Moore D."/>
            <person name="Jaissle J."/>
            <person name="Tallon L."/>
            <person name="Sadzewicz L."/>
            <person name="Zhao X."/>
            <person name="Boylan J."/>
            <person name="Ott S."/>
            <person name="Bowen H."/>
            <person name="Vavikolanu K."/>
            <person name="Mehta A."/>
            <person name="Aluvathingal J."/>
            <person name="Nadendla S."/>
            <person name="Yan Y."/>
            <person name="Sichtig H."/>
        </authorList>
    </citation>
    <scope>NUCLEOTIDE SEQUENCE [LARGE SCALE GENOMIC DNA]</scope>
    <source>
        <strain evidence="2 4">FDAARGOS_949</strain>
    </source>
</reference>
<dbReference type="PROSITE" id="PS51257">
    <property type="entry name" value="PROKAR_LIPOPROTEIN"/>
    <property type="match status" value="1"/>
</dbReference>
<dbReference type="EMBL" id="CP099587">
    <property type="protein sequence ID" value="USS45670.1"/>
    <property type="molecule type" value="Genomic_DNA"/>
</dbReference>
<dbReference type="AlphaFoldDB" id="A0AAP9Y6X2"/>
<name>A0AAP9Y6X2_BURGL</name>
<evidence type="ECO:0000256" key="1">
    <source>
        <dbReference type="SAM" id="SignalP"/>
    </source>
</evidence>
<gene>
    <name evidence="2" type="ORF">I6H06_25515</name>
    <name evidence="3" type="ORF">NFI99_29350</name>
</gene>
<reference evidence="3" key="2">
    <citation type="submission" date="2022-06" db="EMBL/GenBank/DDBJ databases">
        <title>Draft genome sequence of Burkholderia glumae strain GR20004 isolated from rice panicle showing bacterial panicle blight.</title>
        <authorList>
            <person name="Choi S.Y."/>
            <person name="Lee Y.H."/>
        </authorList>
    </citation>
    <scope>NUCLEOTIDE SEQUENCE</scope>
    <source>
        <strain evidence="3">GR20004</strain>
    </source>
</reference>
<dbReference type="EMBL" id="CP065601">
    <property type="protein sequence ID" value="QPQ92430.1"/>
    <property type="molecule type" value="Genomic_DNA"/>
</dbReference>